<evidence type="ECO:0000313" key="1">
    <source>
        <dbReference type="EMBL" id="DAD87739.1"/>
    </source>
</evidence>
<name>A0A8S5N0T1_9CAUD</name>
<accession>A0A8S5N0T1</accession>
<proteinExistence type="predicted"/>
<organism evidence="1">
    <name type="scientific">Siphoviridae sp. ct8eQ1</name>
    <dbReference type="NCBI Taxonomy" id="2826171"/>
    <lineage>
        <taxon>Viruses</taxon>
        <taxon>Duplodnaviria</taxon>
        <taxon>Heunggongvirae</taxon>
        <taxon>Uroviricota</taxon>
        <taxon>Caudoviricetes</taxon>
    </lineage>
</organism>
<reference evidence="1" key="1">
    <citation type="journal article" date="2021" name="Proc. Natl. Acad. Sci. U.S.A.">
        <title>A Catalog of Tens of Thousands of Viruses from Human Metagenomes Reveals Hidden Associations with Chronic Diseases.</title>
        <authorList>
            <person name="Tisza M.J."/>
            <person name="Buck C.B."/>
        </authorList>
    </citation>
    <scope>NUCLEOTIDE SEQUENCE</scope>
    <source>
        <strain evidence="1">Ct8eQ1</strain>
    </source>
</reference>
<protein>
    <submittedName>
        <fullName evidence="1">RK RWP-RK domain</fullName>
    </submittedName>
</protein>
<dbReference type="EMBL" id="BK015025">
    <property type="protein sequence ID" value="DAD87739.1"/>
    <property type="molecule type" value="Genomic_DNA"/>
</dbReference>
<sequence>MSRIIKMVDEIKEYYNLNDTLLASDLGIMQQTIRGWRDGRQPSLLNYNKVKKMYEEMKQEAVDESIVKRFEALEEKVEKKPYRVEMPRDIGDYYNPDEYGTVEHLEGYSTSFVENCYIRGLTFKTVKEAEQYDKERILLFKLHKWAEEQNGNWYPYWEQSDDKFYIYYFYNTESFCVGSDWNCNTFNKLPYFKSHEIAEQFIEEFGDEIKEVLC</sequence>